<evidence type="ECO:0000256" key="8">
    <source>
        <dbReference type="ARBA" id="ARBA00022968"/>
    </source>
</evidence>
<dbReference type="PANTHER" id="PTHR43078:SF6">
    <property type="entry name" value="UDP-GLUCURONIC ACID DECARBOXYLASE 1"/>
    <property type="match status" value="1"/>
</dbReference>
<comment type="subcellular location">
    <subcellularLocation>
        <location evidence="2">Golgi apparatus</location>
        <location evidence="2">Golgi stack membrane</location>
        <topology evidence="2">Single-pass type II membrane protein</topology>
    </subcellularLocation>
</comment>
<dbReference type="GO" id="GO:0042732">
    <property type="term" value="P:D-xylose metabolic process"/>
    <property type="evidence" value="ECO:0007669"/>
    <property type="project" value="InterPro"/>
</dbReference>
<dbReference type="UniPathway" id="UPA00796">
    <property type="reaction ID" value="UER00771"/>
</dbReference>
<sequence>MDPMRHRHSLARSHSDRFAARRRRPQRRSRSRLPAATSSRAPSFATLFLTSDPGRSAARVHGTNRVPPPTKGVRIMSRIRSIQQGSRRILVTGGAGFIGTHLCRSLLTGGNSVTIVDDCSTGRPENVRKLREEFPGARITFLEGDVRDALPHLVHVDFDEIHHLASVVGVRLIVDQPVHAAEVNFECTSRVLRFALEARSHHGRSPVVLLASSSEVYGRSCKLPLAEDEGRITSSMVWRSWRLACSTPSGRDRPAPTAW</sequence>
<comment type="caution">
    <text evidence="16">The sequence shown here is derived from an EMBL/GenBank/DDBJ whole genome shotgun (WGS) entry which is preliminary data.</text>
</comment>
<reference evidence="16 17" key="1">
    <citation type="journal article" date="2019" name="Nat. Microbiol.">
        <title>Mediterranean grassland soil C-N compound turnover is dependent on rainfall and depth, and is mediated by genomically divergent microorganisms.</title>
        <authorList>
            <person name="Diamond S."/>
            <person name="Andeer P.F."/>
            <person name="Li Z."/>
            <person name="Crits-Christoph A."/>
            <person name="Burstein D."/>
            <person name="Anantharaman K."/>
            <person name="Lane K.R."/>
            <person name="Thomas B.C."/>
            <person name="Pan C."/>
            <person name="Northen T.R."/>
            <person name="Banfield J.F."/>
        </authorList>
    </citation>
    <scope>NUCLEOTIDE SEQUENCE [LARGE SCALE GENOMIC DNA]</scope>
    <source>
        <strain evidence="16">WS_10</strain>
    </source>
</reference>
<evidence type="ECO:0000256" key="6">
    <source>
        <dbReference type="ARBA" id="ARBA00022692"/>
    </source>
</evidence>
<dbReference type="AlphaFoldDB" id="A0A538UBF6"/>
<evidence type="ECO:0000256" key="10">
    <source>
        <dbReference type="ARBA" id="ARBA00023027"/>
    </source>
</evidence>
<evidence type="ECO:0000313" key="17">
    <source>
        <dbReference type="Proteomes" id="UP000319836"/>
    </source>
</evidence>
<dbReference type="GO" id="GO:0033320">
    <property type="term" value="P:UDP-D-xylose biosynthetic process"/>
    <property type="evidence" value="ECO:0007669"/>
    <property type="project" value="UniProtKB-UniPathway"/>
</dbReference>
<name>A0A538UBF6_UNCEI</name>
<feature type="compositionally biased region" description="Basic residues" evidence="14">
    <location>
        <begin position="1"/>
        <end position="11"/>
    </location>
</feature>
<keyword evidence="8" id="KW-0735">Signal-anchor</keyword>
<comment type="pathway">
    <text evidence="3">Nucleotide-sugar biosynthesis; UDP-alpha-D-xylose biosynthesis; UDP-alpha-D-xylose from UDP-alpha-D-glucuronate: step 1/1.</text>
</comment>
<dbReference type="EC" id="4.1.1.35" evidence="5"/>
<feature type="domain" description="NAD(P)-binding" evidence="15">
    <location>
        <begin position="90"/>
        <end position="228"/>
    </location>
</feature>
<dbReference type="Pfam" id="PF16363">
    <property type="entry name" value="GDP_Man_Dehyd"/>
    <property type="match status" value="1"/>
</dbReference>
<comment type="cofactor">
    <cofactor evidence="1">
        <name>NAD(+)</name>
        <dbReference type="ChEBI" id="CHEBI:57540"/>
    </cofactor>
</comment>
<evidence type="ECO:0000256" key="5">
    <source>
        <dbReference type="ARBA" id="ARBA00012290"/>
    </source>
</evidence>
<dbReference type="GO" id="GO:0005737">
    <property type="term" value="C:cytoplasm"/>
    <property type="evidence" value="ECO:0007669"/>
    <property type="project" value="TreeGrafter"/>
</dbReference>
<evidence type="ECO:0000256" key="1">
    <source>
        <dbReference type="ARBA" id="ARBA00001911"/>
    </source>
</evidence>
<keyword evidence="10" id="KW-0520">NAD</keyword>
<dbReference type="GO" id="GO:0070403">
    <property type="term" value="F:NAD+ binding"/>
    <property type="evidence" value="ECO:0007669"/>
    <property type="project" value="InterPro"/>
</dbReference>
<dbReference type="EMBL" id="VBPA01000019">
    <property type="protein sequence ID" value="TMQ73177.1"/>
    <property type="molecule type" value="Genomic_DNA"/>
</dbReference>
<protein>
    <recommendedName>
        <fullName evidence="5">UDP-glucuronate decarboxylase</fullName>
        <ecNumber evidence="5">4.1.1.35</ecNumber>
    </recommendedName>
</protein>
<evidence type="ECO:0000256" key="13">
    <source>
        <dbReference type="ARBA" id="ARBA00023239"/>
    </source>
</evidence>
<dbReference type="InterPro" id="IPR036291">
    <property type="entry name" value="NAD(P)-bd_dom_sf"/>
</dbReference>
<dbReference type="Proteomes" id="UP000319836">
    <property type="component" value="Unassembled WGS sequence"/>
</dbReference>
<keyword evidence="13" id="KW-0456">Lyase</keyword>
<evidence type="ECO:0000256" key="7">
    <source>
        <dbReference type="ARBA" id="ARBA00022793"/>
    </source>
</evidence>
<keyword evidence="12" id="KW-0472">Membrane</keyword>
<keyword evidence="9" id="KW-1133">Transmembrane helix</keyword>
<evidence type="ECO:0000259" key="15">
    <source>
        <dbReference type="Pfam" id="PF16363"/>
    </source>
</evidence>
<dbReference type="Gene3D" id="3.40.50.720">
    <property type="entry name" value="NAD(P)-binding Rossmann-like Domain"/>
    <property type="match status" value="1"/>
</dbReference>
<evidence type="ECO:0000256" key="9">
    <source>
        <dbReference type="ARBA" id="ARBA00022989"/>
    </source>
</evidence>
<evidence type="ECO:0000256" key="14">
    <source>
        <dbReference type="SAM" id="MobiDB-lite"/>
    </source>
</evidence>
<comment type="similarity">
    <text evidence="4">Belongs to the NAD(P)-dependent epimerase/dehydratase family. UDP-glucuronic acid decarboxylase subfamily.</text>
</comment>
<dbReference type="GO" id="GO:0048040">
    <property type="term" value="F:UDP-glucuronate decarboxylase activity"/>
    <property type="evidence" value="ECO:0007669"/>
    <property type="project" value="UniProtKB-EC"/>
</dbReference>
<keyword evidence="11" id="KW-0333">Golgi apparatus</keyword>
<evidence type="ECO:0000256" key="2">
    <source>
        <dbReference type="ARBA" id="ARBA00004447"/>
    </source>
</evidence>
<evidence type="ECO:0000256" key="12">
    <source>
        <dbReference type="ARBA" id="ARBA00023136"/>
    </source>
</evidence>
<feature type="compositionally biased region" description="Basic residues" evidence="14">
    <location>
        <begin position="20"/>
        <end position="31"/>
    </location>
</feature>
<evidence type="ECO:0000256" key="3">
    <source>
        <dbReference type="ARBA" id="ARBA00005100"/>
    </source>
</evidence>
<dbReference type="InterPro" id="IPR044516">
    <property type="entry name" value="UXS-like"/>
</dbReference>
<evidence type="ECO:0000256" key="4">
    <source>
        <dbReference type="ARBA" id="ARBA00007505"/>
    </source>
</evidence>
<dbReference type="InterPro" id="IPR016040">
    <property type="entry name" value="NAD(P)-bd_dom"/>
</dbReference>
<gene>
    <name evidence="16" type="ORF">E6K80_00800</name>
</gene>
<accession>A0A538UBF6</accession>
<dbReference type="SUPFAM" id="SSF51735">
    <property type="entry name" value="NAD(P)-binding Rossmann-fold domains"/>
    <property type="match status" value="1"/>
</dbReference>
<dbReference type="PANTHER" id="PTHR43078">
    <property type="entry name" value="UDP-GLUCURONIC ACID DECARBOXYLASE-RELATED"/>
    <property type="match status" value="1"/>
</dbReference>
<proteinExistence type="inferred from homology"/>
<keyword evidence="6" id="KW-0812">Transmembrane</keyword>
<feature type="region of interest" description="Disordered" evidence="14">
    <location>
        <begin position="1"/>
        <end position="40"/>
    </location>
</feature>
<evidence type="ECO:0000256" key="11">
    <source>
        <dbReference type="ARBA" id="ARBA00023034"/>
    </source>
</evidence>
<organism evidence="16 17">
    <name type="scientific">Eiseniibacteriota bacterium</name>
    <dbReference type="NCBI Taxonomy" id="2212470"/>
    <lineage>
        <taxon>Bacteria</taxon>
        <taxon>Candidatus Eiseniibacteriota</taxon>
    </lineage>
</organism>
<evidence type="ECO:0000313" key="16">
    <source>
        <dbReference type="EMBL" id="TMQ73177.1"/>
    </source>
</evidence>
<keyword evidence="7" id="KW-0210">Decarboxylase</keyword>